<keyword evidence="3 9" id="KW-0808">Transferase</keyword>
<dbReference type="AlphaFoldDB" id="A0A0B8QFE6"/>
<dbReference type="STRING" id="1481914.JCM19241_6196"/>
<dbReference type="GO" id="GO:0006351">
    <property type="term" value="P:DNA-templated transcription"/>
    <property type="evidence" value="ECO:0007669"/>
    <property type="project" value="InterPro"/>
</dbReference>
<evidence type="ECO:0000256" key="4">
    <source>
        <dbReference type="ARBA" id="ARBA00022695"/>
    </source>
</evidence>
<dbReference type="EMBL" id="BBSC01000013">
    <property type="protein sequence ID" value="GAM78365.1"/>
    <property type="molecule type" value="Genomic_DNA"/>
</dbReference>
<dbReference type="FunFam" id="1.10.150.390:FF:000002">
    <property type="entry name" value="DNA-directed RNA polymerase subunit beta"/>
    <property type="match status" value="1"/>
</dbReference>
<keyword evidence="5" id="KW-0804">Transcription</keyword>
<feature type="compositionally biased region" description="Basic and acidic residues" evidence="7">
    <location>
        <begin position="327"/>
        <end position="336"/>
    </location>
</feature>
<dbReference type="Gene3D" id="2.40.50.100">
    <property type="match status" value="2"/>
</dbReference>
<feature type="domain" description="RNA polymerase Rpb1" evidence="8">
    <location>
        <begin position="129"/>
        <end position="275"/>
    </location>
</feature>
<keyword evidence="2 9" id="KW-0240">DNA-directed RNA polymerase</keyword>
<dbReference type="Gene3D" id="1.10.1790.20">
    <property type="match status" value="1"/>
</dbReference>
<dbReference type="GO" id="GO:0000428">
    <property type="term" value="C:DNA-directed RNA polymerase complex"/>
    <property type="evidence" value="ECO:0007669"/>
    <property type="project" value="UniProtKB-KW"/>
</dbReference>
<dbReference type="EC" id="2.7.7.6" evidence="1"/>
<protein>
    <recommendedName>
        <fullName evidence="1">DNA-directed RNA polymerase</fullName>
        <ecNumber evidence="1">2.7.7.6</ecNumber>
    </recommendedName>
</protein>
<evidence type="ECO:0000256" key="6">
    <source>
        <dbReference type="ARBA" id="ARBA00048552"/>
    </source>
</evidence>
<evidence type="ECO:0000256" key="2">
    <source>
        <dbReference type="ARBA" id="ARBA00022478"/>
    </source>
</evidence>
<dbReference type="PANTHER" id="PTHR19376">
    <property type="entry name" value="DNA-DIRECTED RNA POLYMERASE"/>
    <property type="match status" value="1"/>
</dbReference>
<dbReference type="Gene3D" id="1.10.150.390">
    <property type="match status" value="1"/>
</dbReference>
<feature type="region of interest" description="Disordered" evidence="7">
    <location>
        <begin position="1"/>
        <end position="31"/>
    </location>
</feature>
<accession>A0A0B8QFE6</accession>
<dbReference type="Proteomes" id="UP000031666">
    <property type="component" value="Unassembled WGS sequence"/>
</dbReference>
<dbReference type="Pfam" id="PF04998">
    <property type="entry name" value="RNA_pol_Rpb1_5"/>
    <property type="match status" value="1"/>
</dbReference>
<dbReference type="PANTHER" id="PTHR19376:SF54">
    <property type="entry name" value="DNA-DIRECTED RNA POLYMERASE SUBUNIT BETA"/>
    <property type="match status" value="1"/>
</dbReference>
<evidence type="ECO:0000259" key="8">
    <source>
        <dbReference type="Pfam" id="PF04998"/>
    </source>
</evidence>
<name>A0A0B8QFE6_9VIBR</name>
<gene>
    <name evidence="9" type="ORF">JCM19241_6196</name>
</gene>
<evidence type="ECO:0000256" key="5">
    <source>
        <dbReference type="ARBA" id="ARBA00023163"/>
    </source>
</evidence>
<sequence length="358" mass="38846">MIDGVTVSRQTDDLTGLSSSEVTDAAARPAAGKDMRPAIKLVDEQGNDVMIPGTDMPAQYFLPGKAIVQIEDGSEVGIGDTLARIPQKSGGNKDITGGLPRVADLFEARKPKEPAILAEHTGTVSFGKETKGKRRLVITREGGDAYEEMIPKHRQLNVFEGEKVERGDVIADGPETPHDILRLRGIHAMTQYIANEVQEVYRLQGVKINDKHIETIVRQMLRKCTITSAGDSEFLPGEQVEYAQVKIANRALEAEGKQPAGFERELLGITKASLATESFISAASFQETTRVLTEAAVSGKRDELRGLKENVIVGRLIPAGTGFAYHQDRQAKREEQGPSAEQATDNLAALLNAGFSDE</sequence>
<evidence type="ECO:0000256" key="1">
    <source>
        <dbReference type="ARBA" id="ARBA00012418"/>
    </source>
</evidence>
<dbReference type="InterPro" id="IPR007081">
    <property type="entry name" value="RNA_pol_Rpb1_5"/>
</dbReference>
<keyword evidence="4 9" id="KW-0548">Nucleotidyltransferase</keyword>
<evidence type="ECO:0000313" key="10">
    <source>
        <dbReference type="Proteomes" id="UP000031666"/>
    </source>
</evidence>
<dbReference type="GO" id="GO:0003677">
    <property type="term" value="F:DNA binding"/>
    <property type="evidence" value="ECO:0007669"/>
    <property type="project" value="InterPro"/>
</dbReference>
<feature type="region of interest" description="Disordered" evidence="7">
    <location>
        <begin position="327"/>
        <end position="358"/>
    </location>
</feature>
<evidence type="ECO:0000313" key="9">
    <source>
        <dbReference type="EMBL" id="GAM78365.1"/>
    </source>
</evidence>
<comment type="caution">
    <text evidence="9">The sequence shown here is derived from an EMBL/GenBank/DDBJ whole genome shotgun (WGS) entry which is preliminary data.</text>
</comment>
<comment type="catalytic activity">
    <reaction evidence="6">
        <text>RNA(n) + a ribonucleoside 5'-triphosphate = RNA(n+1) + diphosphate</text>
        <dbReference type="Rhea" id="RHEA:21248"/>
        <dbReference type="Rhea" id="RHEA-COMP:14527"/>
        <dbReference type="Rhea" id="RHEA-COMP:17342"/>
        <dbReference type="ChEBI" id="CHEBI:33019"/>
        <dbReference type="ChEBI" id="CHEBI:61557"/>
        <dbReference type="ChEBI" id="CHEBI:140395"/>
        <dbReference type="EC" id="2.7.7.6"/>
    </reaction>
</comment>
<reference evidence="9 10" key="1">
    <citation type="submission" date="2015-01" db="EMBL/GenBank/DDBJ databases">
        <title>Vibrio sp. C94 JCM 19241 whole genome shotgun sequence.</title>
        <authorList>
            <person name="Sawabe T."/>
            <person name="Meirelles P."/>
            <person name="Feng G."/>
            <person name="Sayaka M."/>
            <person name="Hattori M."/>
            <person name="Ohkuma M."/>
        </authorList>
    </citation>
    <scope>NUCLEOTIDE SEQUENCE [LARGE SCALE GENOMIC DNA]</scope>
    <source>
        <strain evidence="10">JCM 19241</strain>
    </source>
</reference>
<organism evidence="9 10">
    <name type="scientific">Vibrio ishigakensis</name>
    <dbReference type="NCBI Taxonomy" id="1481914"/>
    <lineage>
        <taxon>Bacteria</taxon>
        <taxon>Pseudomonadati</taxon>
        <taxon>Pseudomonadota</taxon>
        <taxon>Gammaproteobacteria</taxon>
        <taxon>Vibrionales</taxon>
        <taxon>Vibrionaceae</taxon>
        <taxon>Vibrio</taxon>
    </lineage>
</organism>
<proteinExistence type="predicted"/>
<reference evidence="9 10" key="2">
    <citation type="submission" date="2015-01" db="EMBL/GenBank/DDBJ databases">
        <authorList>
            <consortium name="NBRP consortium"/>
            <person name="Sawabe T."/>
            <person name="Meirelles P."/>
            <person name="Feng G."/>
            <person name="Sayaka M."/>
            <person name="Hattori M."/>
            <person name="Ohkuma M."/>
        </authorList>
    </citation>
    <scope>NUCLEOTIDE SEQUENCE [LARGE SCALE GENOMIC DNA]</scope>
    <source>
        <strain evidence="10">JCM 19241</strain>
    </source>
</reference>
<dbReference type="SUPFAM" id="SSF64484">
    <property type="entry name" value="beta and beta-prime subunits of DNA dependent RNA-polymerase"/>
    <property type="match status" value="1"/>
</dbReference>
<evidence type="ECO:0000256" key="7">
    <source>
        <dbReference type="SAM" id="MobiDB-lite"/>
    </source>
</evidence>
<dbReference type="InterPro" id="IPR045867">
    <property type="entry name" value="DNA-dir_RpoC_beta_prime"/>
</dbReference>
<dbReference type="CDD" id="cd02655">
    <property type="entry name" value="RNAP_beta'_C"/>
    <property type="match status" value="1"/>
</dbReference>
<evidence type="ECO:0000256" key="3">
    <source>
        <dbReference type="ARBA" id="ARBA00022679"/>
    </source>
</evidence>
<dbReference type="GO" id="GO:0003899">
    <property type="term" value="F:DNA-directed RNA polymerase activity"/>
    <property type="evidence" value="ECO:0007669"/>
    <property type="project" value="UniProtKB-EC"/>
</dbReference>